<dbReference type="AlphaFoldDB" id="A0A9P6N7Z6"/>
<organism evidence="1 2">
    <name type="scientific">Cronartium quercuum f. sp. fusiforme G11</name>
    <dbReference type="NCBI Taxonomy" id="708437"/>
    <lineage>
        <taxon>Eukaryota</taxon>
        <taxon>Fungi</taxon>
        <taxon>Dikarya</taxon>
        <taxon>Basidiomycota</taxon>
        <taxon>Pucciniomycotina</taxon>
        <taxon>Pucciniomycetes</taxon>
        <taxon>Pucciniales</taxon>
        <taxon>Coleosporiaceae</taxon>
        <taxon>Cronartium</taxon>
    </lineage>
</organism>
<sequence>LKDVVLPTGVTGMPSNLGEASAGTLKAVQWHSLFAYIIPLIVVEIYVTNPEQLKKESNRGQILFNIGALCQCTNIVCAKKVSDYEARQFQIWYRKYTNTSQNLFQNIKIRPNHHYTLHIPDQLRLWGPLNQVAKFGGERLIGFLQKIQTNTRLGMFVCLLLRVSGQILIIKSAAEMDGTMMVRFSQLQRLSGDNAIIEEIVGPKKKEKDPSQSRLRITLNKEEYDALLEYIQDAEKTIRHYQHMPHLHGAKVLQPVVVPQATWRMSNELLVSVLKPNNCIQYKVEDKTCYGMVWQIYQFCNPHQDHKWVTVFIINLIANLYAKKLESPSRNFRYILFL</sequence>
<protein>
    <submittedName>
        <fullName evidence="1">Uncharacterized protein</fullName>
    </submittedName>
</protein>
<proteinExistence type="predicted"/>
<evidence type="ECO:0000313" key="2">
    <source>
        <dbReference type="Proteomes" id="UP000886653"/>
    </source>
</evidence>
<dbReference type="OrthoDB" id="2506124at2759"/>
<feature type="non-terminal residue" evidence="1">
    <location>
        <position position="1"/>
    </location>
</feature>
<dbReference type="Proteomes" id="UP000886653">
    <property type="component" value="Unassembled WGS sequence"/>
</dbReference>
<name>A0A9P6N7Z6_9BASI</name>
<accession>A0A9P6N7Z6</accession>
<comment type="caution">
    <text evidence="1">The sequence shown here is derived from an EMBL/GenBank/DDBJ whole genome shotgun (WGS) entry which is preliminary data.</text>
</comment>
<dbReference type="EMBL" id="MU167799">
    <property type="protein sequence ID" value="KAG0139113.1"/>
    <property type="molecule type" value="Genomic_DNA"/>
</dbReference>
<feature type="non-terminal residue" evidence="1">
    <location>
        <position position="338"/>
    </location>
</feature>
<keyword evidence="2" id="KW-1185">Reference proteome</keyword>
<evidence type="ECO:0000313" key="1">
    <source>
        <dbReference type="EMBL" id="KAG0139113.1"/>
    </source>
</evidence>
<gene>
    <name evidence="1" type="ORF">CROQUDRAFT_12404</name>
</gene>
<reference evidence="1" key="1">
    <citation type="submission" date="2013-11" db="EMBL/GenBank/DDBJ databases">
        <title>Genome sequence of the fusiform rust pathogen reveals effectors for host alternation and coevolution with pine.</title>
        <authorList>
            <consortium name="DOE Joint Genome Institute"/>
            <person name="Smith K."/>
            <person name="Pendleton A."/>
            <person name="Kubisiak T."/>
            <person name="Anderson C."/>
            <person name="Salamov A."/>
            <person name="Aerts A."/>
            <person name="Riley R."/>
            <person name="Clum A."/>
            <person name="Lindquist E."/>
            <person name="Ence D."/>
            <person name="Campbell M."/>
            <person name="Kronenberg Z."/>
            <person name="Feau N."/>
            <person name="Dhillon B."/>
            <person name="Hamelin R."/>
            <person name="Burleigh J."/>
            <person name="Smith J."/>
            <person name="Yandell M."/>
            <person name="Nelson C."/>
            <person name="Grigoriev I."/>
            <person name="Davis J."/>
        </authorList>
    </citation>
    <scope>NUCLEOTIDE SEQUENCE</scope>
    <source>
        <strain evidence="1">G11</strain>
    </source>
</reference>